<proteinExistence type="predicted"/>
<accession>X1I8T9</accession>
<sequence length="79" mass="8898">MSQEKTMAINRLREIQGEIDGLVNEADRLIHEEGSEMAYSRAKSYWLAHILGALTGRGSMVTAEDTINEMEEEVASERQ</sequence>
<organism evidence="1">
    <name type="scientific">marine sediment metagenome</name>
    <dbReference type="NCBI Taxonomy" id="412755"/>
    <lineage>
        <taxon>unclassified sequences</taxon>
        <taxon>metagenomes</taxon>
        <taxon>ecological metagenomes</taxon>
    </lineage>
</organism>
<dbReference type="EMBL" id="BARU01023509">
    <property type="protein sequence ID" value="GAH53963.1"/>
    <property type="molecule type" value="Genomic_DNA"/>
</dbReference>
<evidence type="ECO:0000313" key="1">
    <source>
        <dbReference type="EMBL" id="GAH53963.1"/>
    </source>
</evidence>
<protein>
    <submittedName>
        <fullName evidence="1">Uncharacterized protein</fullName>
    </submittedName>
</protein>
<comment type="caution">
    <text evidence="1">The sequence shown here is derived from an EMBL/GenBank/DDBJ whole genome shotgun (WGS) entry which is preliminary data.</text>
</comment>
<gene>
    <name evidence="1" type="ORF">S03H2_38145</name>
</gene>
<name>X1I8T9_9ZZZZ</name>
<reference evidence="1" key="1">
    <citation type="journal article" date="2014" name="Front. Microbiol.">
        <title>High frequency of phylogenetically diverse reductive dehalogenase-homologous genes in deep subseafloor sedimentary metagenomes.</title>
        <authorList>
            <person name="Kawai M."/>
            <person name="Futagami T."/>
            <person name="Toyoda A."/>
            <person name="Takaki Y."/>
            <person name="Nishi S."/>
            <person name="Hori S."/>
            <person name="Arai W."/>
            <person name="Tsubouchi T."/>
            <person name="Morono Y."/>
            <person name="Uchiyama I."/>
            <person name="Ito T."/>
            <person name="Fujiyama A."/>
            <person name="Inagaki F."/>
            <person name="Takami H."/>
        </authorList>
    </citation>
    <scope>NUCLEOTIDE SEQUENCE</scope>
    <source>
        <strain evidence="1">Expedition CK06-06</strain>
    </source>
</reference>
<dbReference type="AlphaFoldDB" id="X1I8T9"/>